<dbReference type="InterPro" id="IPR027417">
    <property type="entry name" value="P-loop_NTPase"/>
</dbReference>
<evidence type="ECO:0000313" key="2">
    <source>
        <dbReference type="Proteomes" id="UP000320762"/>
    </source>
</evidence>
<proteinExistence type="predicted"/>
<dbReference type="GO" id="GO:0005657">
    <property type="term" value="C:replication fork"/>
    <property type="evidence" value="ECO:0007669"/>
    <property type="project" value="TreeGrafter"/>
</dbReference>
<dbReference type="Proteomes" id="UP000320762">
    <property type="component" value="Unassembled WGS sequence"/>
</dbReference>
<sequence>MTLIRASPRVLEARILGGDHDGETAFIPRISLTPSTGVAADFAFQLRRRQFPVRLAFAVSINKAQGQSVRHVGIDLRVPVFTHGQLYVALSRATSRDRVLVLLPPDSVTCRTLNIVYSEIFTRSNSSS</sequence>
<name>A0A550BRX9_9AGAR</name>
<dbReference type="SUPFAM" id="SSF52540">
    <property type="entry name" value="P-loop containing nucleoside triphosphate hydrolases"/>
    <property type="match status" value="1"/>
</dbReference>
<dbReference type="GO" id="GO:0006260">
    <property type="term" value="P:DNA replication"/>
    <property type="evidence" value="ECO:0007669"/>
    <property type="project" value="TreeGrafter"/>
</dbReference>
<dbReference type="PANTHER" id="PTHR23274">
    <property type="entry name" value="DNA HELICASE-RELATED"/>
    <property type="match status" value="1"/>
</dbReference>
<comment type="caution">
    <text evidence="1">The sequence shown here is derived from an EMBL/GenBank/DDBJ whole genome shotgun (WGS) entry which is preliminary data.</text>
</comment>
<dbReference type="AlphaFoldDB" id="A0A550BRX9"/>
<dbReference type="CDD" id="cd18809">
    <property type="entry name" value="SF1_C_RecD"/>
    <property type="match status" value="1"/>
</dbReference>
<dbReference type="EMBL" id="VDMD01000188">
    <property type="protein sequence ID" value="TRM55295.1"/>
    <property type="molecule type" value="Genomic_DNA"/>
</dbReference>
<protein>
    <submittedName>
        <fullName evidence="1">Uncharacterized protein</fullName>
    </submittedName>
</protein>
<gene>
    <name evidence="1" type="ORF">BD626DRAFT_418933</name>
</gene>
<accession>A0A550BRX9</accession>
<reference evidence="1 2" key="1">
    <citation type="journal article" date="2019" name="New Phytol.">
        <title>Comparative genomics reveals unique wood-decay strategies and fruiting body development in the Schizophyllaceae.</title>
        <authorList>
            <person name="Almasi E."/>
            <person name="Sahu N."/>
            <person name="Krizsan K."/>
            <person name="Balint B."/>
            <person name="Kovacs G.M."/>
            <person name="Kiss B."/>
            <person name="Cseklye J."/>
            <person name="Drula E."/>
            <person name="Henrissat B."/>
            <person name="Nagy I."/>
            <person name="Chovatia M."/>
            <person name="Adam C."/>
            <person name="LaButti K."/>
            <person name="Lipzen A."/>
            <person name="Riley R."/>
            <person name="Grigoriev I.V."/>
            <person name="Nagy L.G."/>
        </authorList>
    </citation>
    <scope>NUCLEOTIDE SEQUENCE [LARGE SCALE GENOMIC DNA]</scope>
    <source>
        <strain evidence="1 2">NL-1724</strain>
    </source>
</reference>
<keyword evidence="2" id="KW-1185">Reference proteome</keyword>
<dbReference type="STRING" id="97359.A0A550BRX9"/>
<evidence type="ECO:0000313" key="1">
    <source>
        <dbReference type="EMBL" id="TRM55295.1"/>
    </source>
</evidence>
<organism evidence="1 2">
    <name type="scientific">Schizophyllum amplum</name>
    <dbReference type="NCBI Taxonomy" id="97359"/>
    <lineage>
        <taxon>Eukaryota</taxon>
        <taxon>Fungi</taxon>
        <taxon>Dikarya</taxon>
        <taxon>Basidiomycota</taxon>
        <taxon>Agaricomycotina</taxon>
        <taxon>Agaricomycetes</taxon>
        <taxon>Agaricomycetidae</taxon>
        <taxon>Agaricales</taxon>
        <taxon>Schizophyllaceae</taxon>
        <taxon>Schizophyllum</taxon>
    </lineage>
</organism>
<dbReference type="PANTHER" id="PTHR23274:SF51">
    <property type="entry name" value="OS03G0423850 PROTEIN"/>
    <property type="match status" value="1"/>
</dbReference>
<dbReference type="OrthoDB" id="3353471at2759"/>